<dbReference type="Proteomes" id="UP001189429">
    <property type="component" value="Unassembled WGS sequence"/>
</dbReference>
<accession>A0ABN9Y6V8</accession>
<comment type="caution">
    <text evidence="1">The sequence shown here is derived from an EMBL/GenBank/DDBJ whole genome shotgun (WGS) entry which is preliminary data.</text>
</comment>
<feature type="non-terminal residue" evidence="1">
    <location>
        <position position="1"/>
    </location>
</feature>
<evidence type="ECO:0000313" key="1">
    <source>
        <dbReference type="EMBL" id="CAK0906540.1"/>
    </source>
</evidence>
<keyword evidence="2" id="KW-1185">Reference proteome</keyword>
<organism evidence="1 2">
    <name type="scientific">Prorocentrum cordatum</name>
    <dbReference type="NCBI Taxonomy" id="2364126"/>
    <lineage>
        <taxon>Eukaryota</taxon>
        <taxon>Sar</taxon>
        <taxon>Alveolata</taxon>
        <taxon>Dinophyceae</taxon>
        <taxon>Prorocentrales</taxon>
        <taxon>Prorocentraceae</taxon>
        <taxon>Prorocentrum</taxon>
    </lineage>
</organism>
<proteinExistence type="predicted"/>
<dbReference type="EMBL" id="CAUYUJ010021706">
    <property type="protein sequence ID" value="CAK0906540.1"/>
    <property type="molecule type" value="Genomic_DNA"/>
</dbReference>
<name>A0ABN9Y6V8_9DINO</name>
<evidence type="ECO:0000313" key="2">
    <source>
        <dbReference type="Proteomes" id="UP001189429"/>
    </source>
</evidence>
<protein>
    <submittedName>
        <fullName evidence="1">Uncharacterized protein</fullName>
    </submittedName>
</protein>
<sequence length="193" mass="20267">DGVALRTSLCLRLESRFAAWIQELYSKLARAVGEDFLEWNASLRRNEARIFMLSLVTAEQVRVQRSRLAPGAAGGPEGQPDALHAACSRAAPGAAPRAGGFADFSFGVPGCVSSSSTSPAGGPQLCEFDDRSARHLQDAEARLTQEAQRCQVALGSEDVRAAEAWVVGLFSPQVGYAQEWPCAGVASGAGSSG</sequence>
<reference evidence="1" key="1">
    <citation type="submission" date="2023-10" db="EMBL/GenBank/DDBJ databases">
        <authorList>
            <person name="Chen Y."/>
            <person name="Shah S."/>
            <person name="Dougan E. K."/>
            <person name="Thang M."/>
            <person name="Chan C."/>
        </authorList>
    </citation>
    <scope>NUCLEOTIDE SEQUENCE [LARGE SCALE GENOMIC DNA]</scope>
</reference>
<gene>
    <name evidence="1" type="ORF">PCOR1329_LOCUS81821</name>
</gene>